<organism evidence="6 7">
    <name type="scientific">Ruminococcus flavefaciens 007c</name>
    <dbReference type="NCBI Taxonomy" id="1341157"/>
    <lineage>
        <taxon>Bacteria</taxon>
        <taxon>Bacillati</taxon>
        <taxon>Bacillota</taxon>
        <taxon>Clostridia</taxon>
        <taxon>Eubacteriales</taxon>
        <taxon>Oscillospiraceae</taxon>
        <taxon>Ruminococcus</taxon>
    </lineage>
</organism>
<dbReference type="GO" id="GO:0051536">
    <property type="term" value="F:iron-sulfur cluster binding"/>
    <property type="evidence" value="ECO:0007669"/>
    <property type="project" value="UniProtKB-KW"/>
</dbReference>
<dbReference type="AlphaFoldDB" id="W7UVN0"/>
<dbReference type="Proteomes" id="UP000019365">
    <property type="component" value="Unassembled WGS sequence"/>
</dbReference>
<feature type="domain" description="4Fe-4S ferredoxin-type" evidence="5">
    <location>
        <begin position="204"/>
        <end position="232"/>
    </location>
</feature>
<dbReference type="GO" id="GO:0046872">
    <property type="term" value="F:metal ion binding"/>
    <property type="evidence" value="ECO:0007669"/>
    <property type="project" value="UniProtKB-KW"/>
</dbReference>
<keyword evidence="2" id="KW-0408">Iron</keyword>
<dbReference type="PANTHER" id="PTHR43122">
    <property type="entry name" value="FERREDOXIN SUBUNIT OF PYRUVATE:FLAVODOXIN OXIDOREDUCTASE-RELATED"/>
    <property type="match status" value="1"/>
</dbReference>
<dbReference type="RefSeq" id="WP_037301487.1">
    <property type="nucleotide sequence ID" value="NZ_ATAX01000036.1"/>
</dbReference>
<evidence type="ECO:0000256" key="2">
    <source>
        <dbReference type="ARBA" id="ARBA00023004"/>
    </source>
</evidence>
<keyword evidence="7" id="KW-1185">Reference proteome</keyword>
<sequence length="249" mass="28219">MIFYFTGTGNSLWAAKQLVKEDERLISIADARKNREYKYSVSDKENVGFVFPVYCYTLSDTVFDFVSKIQLTNAEYVYAVITCGGGIGGAGGFLKSELAQRGITLNAVFELLMPDNTVFYYKVTGKAEAEKRINNAEEKLKKIISIIERHGKREIGSGTLSKPMRKLYHIMNATKRFRVNDNCIGCGMCEKLCPDSAVKLRDKKPVWIKSHCTKCSACINRCPKQAIQYGKGTEKRERYINPRLKGDFR</sequence>
<keyword evidence="3" id="KW-0411">Iron-sulfur</keyword>
<dbReference type="InterPro" id="IPR047964">
    <property type="entry name" value="EFR1-like"/>
</dbReference>
<evidence type="ECO:0000259" key="5">
    <source>
        <dbReference type="PROSITE" id="PS51379"/>
    </source>
</evidence>
<evidence type="ECO:0000256" key="1">
    <source>
        <dbReference type="ARBA" id="ARBA00022723"/>
    </source>
</evidence>
<gene>
    <name evidence="6" type="ORF">RF007C_13665</name>
</gene>
<dbReference type="PATRIC" id="fig|1341157.4.peg.3165"/>
<keyword evidence="1" id="KW-0479">Metal-binding</keyword>
<protein>
    <recommendedName>
        <fullName evidence="5">4Fe-4S ferredoxin-type domain-containing protein</fullName>
    </recommendedName>
</protein>
<feature type="coiled-coil region" evidence="4">
    <location>
        <begin position="126"/>
        <end position="153"/>
    </location>
</feature>
<dbReference type="InterPro" id="IPR029039">
    <property type="entry name" value="Flavoprotein-like_sf"/>
</dbReference>
<reference evidence="6 7" key="1">
    <citation type="journal article" date="2014" name="PLoS ONE">
        <title>Rumen cellulosomics: divergent fiber-degrading strategies revealed by comparative genome-wide analysis of six ruminococcal strains.</title>
        <authorList>
            <person name="Dassa B."/>
            <person name="Borovok I."/>
            <person name="Ruimy-Israeli V."/>
            <person name="Lamed R."/>
            <person name="Flint H.J."/>
            <person name="Duncan S.H."/>
            <person name="Henrissat B."/>
            <person name="Coutinho P."/>
            <person name="Morrison M."/>
            <person name="Mosoni P."/>
            <person name="Yeoman C.J."/>
            <person name="White B.A."/>
            <person name="Bayer E.A."/>
        </authorList>
    </citation>
    <scope>NUCLEOTIDE SEQUENCE [LARGE SCALE GENOMIC DNA]</scope>
    <source>
        <strain evidence="6 7">007c</strain>
    </source>
</reference>
<evidence type="ECO:0000256" key="3">
    <source>
        <dbReference type="ARBA" id="ARBA00023014"/>
    </source>
</evidence>
<keyword evidence="4" id="KW-0175">Coiled coil</keyword>
<evidence type="ECO:0000256" key="4">
    <source>
        <dbReference type="SAM" id="Coils"/>
    </source>
</evidence>
<dbReference type="PROSITE" id="PS51379">
    <property type="entry name" value="4FE4S_FER_2"/>
    <property type="match status" value="2"/>
</dbReference>
<dbReference type="Gene3D" id="3.30.70.20">
    <property type="match status" value="1"/>
</dbReference>
<evidence type="ECO:0000313" key="6">
    <source>
        <dbReference type="EMBL" id="EWM52392.1"/>
    </source>
</evidence>
<evidence type="ECO:0000313" key="7">
    <source>
        <dbReference type="Proteomes" id="UP000019365"/>
    </source>
</evidence>
<dbReference type="InterPro" id="IPR017896">
    <property type="entry name" value="4Fe4S_Fe-S-bd"/>
</dbReference>
<dbReference type="SUPFAM" id="SSF54862">
    <property type="entry name" value="4Fe-4S ferredoxins"/>
    <property type="match status" value="1"/>
</dbReference>
<dbReference type="eggNOG" id="COG1145">
    <property type="taxonomic scope" value="Bacteria"/>
</dbReference>
<feature type="domain" description="4Fe-4S ferredoxin-type" evidence="5">
    <location>
        <begin position="175"/>
        <end position="203"/>
    </location>
</feature>
<dbReference type="PANTHER" id="PTHR43122:SF1">
    <property type="entry name" value="IRON-SULFUR-BINDING PROTEIN"/>
    <property type="match status" value="1"/>
</dbReference>
<dbReference type="EMBL" id="ATAX01000036">
    <property type="protein sequence ID" value="EWM52392.1"/>
    <property type="molecule type" value="Genomic_DNA"/>
</dbReference>
<comment type="caution">
    <text evidence="6">The sequence shown here is derived from an EMBL/GenBank/DDBJ whole genome shotgun (WGS) entry which is preliminary data.</text>
</comment>
<dbReference type="PROSITE" id="PS00198">
    <property type="entry name" value="4FE4S_FER_1"/>
    <property type="match status" value="2"/>
</dbReference>
<dbReference type="NCBIfam" id="NF038196">
    <property type="entry name" value="ferrodoxin_EFR1"/>
    <property type="match status" value="1"/>
</dbReference>
<dbReference type="Pfam" id="PF13187">
    <property type="entry name" value="Fer4_9"/>
    <property type="match status" value="1"/>
</dbReference>
<name>W7UVN0_RUMFL</name>
<proteinExistence type="predicted"/>
<accession>W7UVN0</accession>
<dbReference type="SUPFAM" id="SSF52218">
    <property type="entry name" value="Flavoproteins"/>
    <property type="match status" value="1"/>
</dbReference>
<dbReference type="InterPro" id="IPR017900">
    <property type="entry name" value="4Fe4S_Fe_S_CS"/>
</dbReference>
<dbReference type="OrthoDB" id="9813995at2"/>